<dbReference type="PROSITE" id="PS50109">
    <property type="entry name" value="HIS_KIN"/>
    <property type="match status" value="1"/>
</dbReference>
<dbReference type="PROSITE" id="PS50112">
    <property type="entry name" value="PAS"/>
    <property type="match status" value="4"/>
</dbReference>
<dbReference type="InterPro" id="IPR005467">
    <property type="entry name" value="His_kinase_dom"/>
</dbReference>
<keyword evidence="6" id="KW-0418">Kinase</keyword>
<dbReference type="InterPro" id="IPR013656">
    <property type="entry name" value="PAS_4"/>
</dbReference>
<dbReference type="InterPro" id="IPR003661">
    <property type="entry name" value="HisK_dim/P_dom"/>
</dbReference>
<keyword evidence="4" id="KW-0808">Transferase</keyword>
<dbReference type="GO" id="GO:0005524">
    <property type="term" value="F:ATP binding"/>
    <property type="evidence" value="ECO:0007669"/>
    <property type="project" value="UniProtKB-KW"/>
</dbReference>
<dbReference type="InterPro" id="IPR036641">
    <property type="entry name" value="HPT_dom_sf"/>
</dbReference>
<comment type="subunit">
    <text evidence="9">At low DSF concentrations, interacts with RpfF.</text>
</comment>
<evidence type="ECO:0000256" key="13">
    <source>
        <dbReference type="SAM" id="MobiDB-lite"/>
    </source>
</evidence>
<comment type="caution">
    <text evidence="19">The sequence shown here is derived from an EMBL/GenBank/DDBJ whole genome shotgun (WGS) entry which is preliminary data.</text>
</comment>
<evidence type="ECO:0000313" key="20">
    <source>
        <dbReference type="Proteomes" id="UP000471640"/>
    </source>
</evidence>
<dbReference type="InterPro" id="IPR036890">
    <property type="entry name" value="HATPase_C_sf"/>
</dbReference>
<dbReference type="InterPro" id="IPR000014">
    <property type="entry name" value="PAS"/>
</dbReference>
<keyword evidence="3 12" id="KW-0597">Phosphoprotein</keyword>
<name>A0A6P1DZC8_9GAMM</name>
<dbReference type="Pfam" id="PF02518">
    <property type="entry name" value="HATPase_c"/>
    <property type="match status" value="1"/>
</dbReference>
<dbReference type="Pfam" id="PF00072">
    <property type="entry name" value="Response_reg"/>
    <property type="match status" value="1"/>
</dbReference>
<dbReference type="FunFam" id="3.30.565.10:FF:000010">
    <property type="entry name" value="Sensor histidine kinase RcsC"/>
    <property type="match status" value="1"/>
</dbReference>
<feature type="domain" description="Histidine kinase" evidence="14">
    <location>
        <begin position="813"/>
        <end position="1026"/>
    </location>
</feature>
<dbReference type="SUPFAM" id="SSF47226">
    <property type="entry name" value="Histidine-containing phosphotransfer domain, HPT domain"/>
    <property type="match status" value="1"/>
</dbReference>
<evidence type="ECO:0000256" key="11">
    <source>
        <dbReference type="PROSITE-ProRule" id="PRU00110"/>
    </source>
</evidence>
<dbReference type="SUPFAM" id="SSF55785">
    <property type="entry name" value="PYP-like sensor domain (PAS domain)"/>
    <property type="match status" value="6"/>
</dbReference>
<evidence type="ECO:0000259" key="16">
    <source>
        <dbReference type="PROSITE" id="PS50112"/>
    </source>
</evidence>
<evidence type="ECO:0000256" key="9">
    <source>
        <dbReference type="ARBA" id="ARBA00064003"/>
    </source>
</evidence>
<dbReference type="SMART" id="SM00448">
    <property type="entry name" value="REC"/>
    <property type="match status" value="1"/>
</dbReference>
<dbReference type="SMART" id="SM00086">
    <property type="entry name" value="PAC"/>
    <property type="match status" value="5"/>
</dbReference>
<dbReference type="RefSeq" id="WP_164655923.1">
    <property type="nucleotide sequence ID" value="NZ_JAAIJR010000129.1"/>
</dbReference>
<dbReference type="SMART" id="SM00387">
    <property type="entry name" value="HATPase_c"/>
    <property type="match status" value="1"/>
</dbReference>
<dbReference type="Gene3D" id="3.30.565.10">
    <property type="entry name" value="Histidine kinase-like ATPase, C-terminal domain"/>
    <property type="match status" value="1"/>
</dbReference>
<dbReference type="Gene3D" id="1.10.287.130">
    <property type="match status" value="1"/>
</dbReference>
<dbReference type="SUPFAM" id="SSF52172">
    <property type="entry name" value="CheY-like"/>
    <property type="match status" value="1"/>
</dbReference>
<evidence type="ECO:0000313" key="19">
    <source>
        <dbReference type="EMBL" id="NEX22830.1"/>
    </source>
</evidence>
<dbReference type="Pfam" id="PF08447">
    <property type="entry name" value="PAS_3"/>
    <property type="match status" value="1"/>
</dbReference>
<feature type="modified residue" description="Phosphohistidine" evidence="11">
    <location>
        <position position="1256"/>
    </location>
</feature>
<protein>
    <recommendedName>
        <fullName evidence="10">Sensory/regulatory protein RpfC</fullName>
        <ecNumber evidence="2">2.7.13.3</ecNumber>
    </recommendedName>
</protein>
<dbReference type="EMBL" id="JAAIJR010000129">
    <property type="protein sequence ID" value="NEX22830.1"/>
    <property type="molecule type" value="Genomic_DNA"/>
</dbReference>
<evidence type="ECO:0000256" key="7">
    <source>
        <dbReference type="ARBA" id="ARBA00022840"/>
    </source>
</evidence>
<dbReference type="SUPFAM" id="SSF47384">
    <property type="entry name" value="Homodimeric domain of signal transducing histidine kinase"/>
    <property type="match status" value="1"/>
</dbReference>
<dbReference type="InterPro" id="IPR013655">
    <property type="entry name" value="PAS_fold_3"/>
</dbReference>
<dbReference type="Gene3D" id="3.40.50.2300">
    <property type="match status" value="1"/>
</dbReference>
<dbReference type="PANTHER" id="PTHR45339">
    <property type="entry name" value="HYBRID SIGNAL TRANSDUCTION HISTIDINE KINASE J"/>
    <property type="match status" value="1"/>
</dbReference>
<dbReference type="PANTHER" id="PTHR45339:SF5">
    <property type="entry name" value="HISTIDINE KINASE"/>
    <property type="match status" value="1"/>
</dbReference>
<evidence type="ECO:0000256" key="3">
    <source>
        <dbReference type="ARBA" id="ARBA00022553"/>
    </source>
</evidence>
<dbReference type="PRINTS" id="PR00344">
    <property type="entry name" value="BCTRLSENSOR"/>
</dbReference>
<dbReference type="InterPro" id="IPR000700">
    <property type="entry name" value="PAS-assoc_C"/>
</dbReference>
<dbReference type="PROSITE" id="PS50894">
    <property type="entry name" value="HPT"/>
    <property type="match status" value="1"/>
</dbReference>
<evidence type="ECO:0000259" key="14">
    <source>
        <dbReference type="PROSITE" id="PS50109"/>
    </source>
</evidence>
<comment type="catalytic activity">
    <reaction evidence="1">
        <text>ATP + protein L-histidine = ADP + protein N-phospho-L-histidine.</text>
        <dbReference type="EC" id="2.7.13.3"/>
    </reaction>
</comment>
<dbReference type="Gene3D" id="1.20.120.160">
    <property type="entry name" value="HPT domain"/>
    <property type="match status" value="1"/>
</dbReference>
<dbReference type="FunFam" id="1.10.287.130:FF:000002">
    <property type="entry name" value="Two-component osmosensing histidine kinase"/>
    <property type="match status" value="1"/>
</dbReference>
<feature type="modified residue" description="4-aspartylphosphate" evidence="12">
    <location>
        <position position="1110"/>
    </location>
</feature>
<dbReference type="CDD" id="cd16922">
    <property type="entry name" value="HATPase_EvgS-ArcB-TorS-like"/>
    <property type="match status" value="1"/>
</dbReference>
<dbReference type="InterPro" id="IPR001610">
    <property type="entry name" value="PAC"/>
</dbReference>
<feature type="region of interest" description="Disordered" evidence="13">
    <location>
        <begin position="1"/>
        <end position="22"/>
    </location>
</feature>
<dbReference type="GO" id="GO:0005886">
    <property type="term" value="C:plasma membrane"/>
    <property type="evidence" value="ECO:0007669"/>
    <property type="project" value="UniProtKB-SubCell"/>
</dbReference>
<keyword evidence="8" id="KW-0902">Two-component regulatory system</keyword>
<dbReference type="Proteomes" id="UP000471640">
    <property type="component" value="Unassembled WGS sequence"/>
</dbReference>
<evidence type="ECO:0000256" key="4">
    <source>
        <dbReference type="ARBA" id="ARBA00022679"/>
    </source>
</evidence>
<proteinExistence type="predicted"/>
<dbReference type="PROSITE" id="PS50113">
    <property type="entry name" value="PAC"/>
    <property type="match status" value="5"/>
</dbReference>
<feature type="domain" description="PAC" evidence="17">
    <location>
        <begin position="725"/>
        <end position="777"/>
    </location>
</feature>
<evidence type="ECO:0000256" key="5">
    <source>
        <dbReference type="ARBA" id="ARBA00022741"/>
    </source>
</evidence>
<evidence type="ECO:0000256" key="12">
    <source>
        <dbReference type="PROSITE-ProRule" id="PRU00169"/>
    </source>
</evidence>
<dbReference type="Pfam" id="PF13188">
    <property type="entry name" value="PAS_8"/>
    <property type="match status" value="1"/>
</dbReference>
<dbReference type="InterPro" id="IPR011006">
    <property type="entry name" value="CheY-like_superfamily"/>
</dbReference>
<reference evidence="19 20" key="2">
    <citation type="submission" date="2020-02" db="EMBL/GenBank/DDBJ databases">
        <title>Genome sequences of Thiorhodococcus mannitoliphagus and Thiorhodococcus minor, purple sulfur photosynthetic bacteria in the gammaproteobacterial family, Chromatiaceae.</title>
        <authorList>
            <person name="Aviles F.A."/>
            <person name="Meyer T.E."/>
            <person name="Kyndt J.A."/>
        </authorList>
    </citation>
    <scope>NUCLEOTIDE SEQUENCE [LARGE SCALE GENOMIC DNA]</scope>
    <source>
        <strain evidence="19 20">DSM 18266</strain>
    </source>
</reference>
<feature type="domain" description="PAC" evidence="17">
    <location>
        <begin position="346"/>
        <end position="396"/>
    </location>
</feature>
<evidence type="ECO:0000256" key="2">
    <source>
        <dbReference type="ARBA" id="ARBA00012438"/>
    </source>
</evidence>
<evidence type="ECO:0000259" key="15">
    <source>
        <dbReference type="PROSITE" id="PS50110"/>
    </source>
</evidence>
<dbReference type="Pfam" id="PF13426">
    <property type="entry name" value="PAS_9"/>
    <property type="match status" value="3"/>
</dbReference>
<keyword evidence="5" id="KW-0547">Nucleotide-binding</keyword>
<dbReference type="InterPro" id="IPR003594">
    <property type="entry name" value="HATPase_dom"/>
</dbReference>
<keyword evidence="7" id="KW-0067">ATP-binding</keyword>
<dbReference type="InterPro" id="IPR004358">
    <property type="entry name" value="Sig_transdc_His_kin-like_C"/>
</dbReference>
<evidence type="ECO:0000259" key="18">
    <source>
        <dbReference type="PROSITE" id="PS50894"/>
    </source>
</evidence>
<dbReference type="CDD" id="cd00130">
    <property type="entry name" value="PAS"/>
    <property type="match status" value="5"/>
</dbReference>
<dbReference type="Pfam" id="PF08448">
    <property type="entry name" value="PAS_4"/>
    <property type="match status" value="1"/>
</dbReference>
<dbReference type="Gene3D" id="2.10.70.100">
    <property type="match status" value="1"/>
</dbReference>
<dbReference type="InterPro" id="IPR036097">
    <property type="entry name" value="HisK_dim/P_sf"/>
</dbReference>
<dbReference type="Pfam" id="PF00512">
    <property type="entry name" value="HisKA"/>
    <property type="match status" value="1"/>
</dbReference>
<dbReference type="NCBIfam" id="TIGR00229">
    <property type="entry name" value="sensory_box"/>
    <property type="match status" value="4"/>
</dbReference>
<dbReference type="PROSITE" id="PS50110">
    <property type="entry name" value="RESPONSE_REGULATORY"/>
    <property type="match status" value="1"/>
</dbReference>
<evidence type="ECO:0000256" key="10">
    <source>
        <dbReference type="ARBA" id="ARBA00068150"/>
    </source>
</evidence>
<organism evidence="19 20">
    <name type="scientific">Thiorhodococcus mannitoliphagus</name>
    <dbReference type="NCBI Taxonomy" id="329406"/>
    <lineage>
        <taxon>Bacteria</taxon>
        <taxon>Pseudomonadati</taxon>
        <taxon>Pseudomonadota</taxon>
        <taxon>Gammaproteobacteria</taxon>
        <taxon>Chromatiales</taxon>
        <taxon>Chromatiaceae</taxon>
        <taxon>Thiorhodococcus</taxon>
    </lineage>
</organism>
<reference evidence="20" key="1">
    <citation type="journal article" date="2020" name="Microbiol. Resour. Announc.">
        <title>Draft Genome Sequences of Thiorhodococcus mannitoliphagus and Thiorhodococcus minor, Purple Sulfur Photosynthetic Bacteria in the Gammaproteobacterial Family Chromatiaceae.</title>
        <authorList>
            <person name="Aviles F.A."/>
            <person name="Meyer T.E."/>
            <person name="Kyndt J.A."/>
        </authorList>
    </citation>
    <scope>NUCLEOTIDE SEQUENCE [LARGE SCALE GENOMIC DNA]</scope>
    <source>
        <strain evidence="20">DSM 18266</strain>
    </source>
</reference>
<feature type="domain" description="PAC" evidence="17">
    <location>
        <begin position="220"/>
        <end position="272"/>
    </location>
</feature>
<keyword evidence="20" id="KW-1185">Reference proteome</keyword>
<gene>
    <name evidence="19" type="ORF">G3480_21430</name>
</gene>
<dbReference type="CDD" id="cd00082">
    <property type="entry name" value="HisKA"/>
    <property type="match status" value="1"/>
</dbReference>
<feature type="domain" description="PAS" evidence="16">
    <location>
        <begin position="397"/>
        <end position="439"/>
    </location>
</feature>
<sequence>MMQRQVGVTDIRNEAPRSEETEPLPFERELSAMIAAIGDAAWILAADTTFEHANPVALKLTGHDLAALRGLRLSALVALRDRERLPALMAPLDNASSLRLGLWMQRADGTEVFVDLTLQRLDDGRCLVVGRDDTERQASETRLRAELGLTRAMLRTIPDLIWLKDPDGVYLACNQRFERFFGATEAEIRGRTDREFISAEVADSFRQHDLDALHAVSPVINEETITFADDGHEEVLETIKTPMHDAEGRLIGILGIARDITEARRTQDALREREELYSAIVNQAADAIVLIDAETLGFVEFNNAACQSLGYARDEFARLRIPDIRGDADAEAVARRMEQINRIGRGDFETLHRRKDGSLRRVQVTSRLVEIRGGRYWAAIWRDVTDIREAERVLREESERRRVMFERSRDAIAVLDMTGRLVEWNARFAAMLGYSDAELGQLCVWDWDIGRSRAELEARIPKATEEGSTFETRHRRKDGEAYDVEISASRVEWGGRSYLYALHRDTTDRKRVEAALRRSEETLRRAQSVAQTGSWSLDFVSGRLDWSDETYRLFEVEPGTHVDLETFFARVHRDDRERVRAAWAEAISGSAYDIEHRVELSHGESRWVRERTEIRADAKGVALSAVGTVQDVTERRRQEQALRESEARYRDLLQGIPVGVLVYGADGRPVDFNATAAAILELSPEEIDALDADRWHECLVDAHLRPVPLEQLPVRRVMDRHQPLRNQLLGILHGPDQAPRWVLVSADPVLRDAVLEQIRVVFVDVSDKKQAEDELTHYRAHLEELVRTRTAELEHAKSAAEAANLAKSTFLANMSHEIRTPLNAIIGMTHLLKASAKDREQTQRLGRVTDAAYHLLRVINDILDLSRIEAGKLDLDAVEFELQHSFTKLNMLVADEAKGKGLKLSLAIDPKVPERLRGDPLRLDQILLNLVGNALKFSDEGTIRIHASLLERSDADLKLRFEVRDEGIGIPLERQDELFLAFEQADTSTTRRFGGSGLGLAICKRLVELMGGEIGVDSTLDEGSTFWFTACFGVVGDGQEVTTEETLDNALTRLADYRGARVLVAEDNLINREVLKSLLEEAGLVVDIAENGVVAVELASKQTYAAILMDMQMPEIDGPEAARRIRQLPAYEGIPILAVTANAFQDDRDACLDAGMDDHIAKPVDPNRLYLSLAQWLDSKTSAPELKSKVEAKALPDALSQVSGLNVDVGLRNLGGNEALYRRLLKKFIETHAQDMQRSRELLSVGERDQAQRLLHDLKGAAATLGLDKVHDQAADLEAAVANELSDQDVAQKQALLTSNIAEVISALERCALE</sequence>
<accession>A0A6P1DZC8</accession>
<dbReference type="Pfam" id="PF01627">
    <property type="entry name" value="Hpt"/>
    <property type="match status" value="1"/>
</dbReference>
<evidence type="ECO:0000256" key="8">
    <source>
        <dbReference type="ARBA" id="ARBA00023012"/>
    </source>
</evidence>
<dbReference type="InterPro" id="IPR035965">
    <property type="entry name" value="PAS-like_dom_sf"/>
</dbReference>
<evidence type="ECO:0000259" key="17">
    <source>
        <dbReference type="PROSITE" id="PS50113"/>
    </source>
</evidence>
<dbReference type="SMART" id="SM00091">
    <property type="entry name" value="PAS"/>
    <property type="match status" value="6"/>
</dbReference>
<feature type="domain" description="PAC" evidence="17">
    <location>
        <begin position="592"/>
        <end position="644"/>
    </location>
</feature>
<evidence type="ECO:0000256" key="6">
    <source>
        <dbReference type="ARBA" id="ARBA00022777"/>
    </source>
</evidence>
<dbReference type="SMART" id="SM00388">
    <property type="entry name" value="HisKA"/>
    <property type="match status" value="1"/>
</dbReference>
<feature type="compositionally biased region" description="Basic and acidic residues" evidence="13">
    <location>
        <begin position="11"/>
        <end position="22"/>
    </location>
</feature>
<feature type="domain" description="PAS" evidence="16">
    <location>
        <begin position="146"/>
        <end position="223"/>
    </location>
</feature>
<dbReference type="InterPro" id="IPR001789">
    <property type="entry name" value="Sig_transdc_resp-reg_receiver"/>
</dbReference>
<feature type="domain" description="Response regulatory" evidence="15">
    <location>
        <begin position="1061"/>
        <end position="1177"/>
    </location>
</feature>
<feature type="domain" description="PAS" evidence="16">
    <location>
        <begin position="645"/>
        <end position="687"/>
    </location>
</feature>
<evidence type="ECO:0000256" key="1">
    <source>
        <dbReference type="ARBA" id="ARBA00000085"/>
    </source>
</evidence>
<dbReference type="CDD" id="cd17546">
    <property type="entry name" value="REC_hyHK_CKI1_RcsC-like"/>
    <property type="match status" value="1"/>
</dbReference>
<feature type="domain" description="HPt" evidence="18">
    <location>
        <begin position="1217"/>
        <end position="1308"/>
    </location>
</feature>
<dbReference type="Gene3D" id="3.30.450.20">
    <property type="entry name" value="PAS domain"/>
    <property type="match status" value="6"/>
</dbReference>
<feature type="domain" description="PAS" evidence="16">
    <location>
        <begin position="273"/>
        <end position="316"/>
    </location>
</feature>
<dbReference type="EC" id="2.7.13.3" evidence="2"/>
<feature type="domain" description="PAC" evidence="17">
    <location>
        <begin position="468"/>
        <end position="518"/>
    </location>
</feature>
<dbReference type="InterPro" id="IPR008207">
    <property type="entry name" value="Sig_transdc_His_kin_Hpt_dom"/>
</dbReference>
<dbReference type="SUPFAM" id="SSF55874">
    <property type="entry name" value="ATPase domain of HSP90 chaperone/DNA topoisomerase II/histidine kinase"/>
    <property type="match status" value="1"/>
</dbReference>
<dbReference type="GO" id="GO:0000155">
    <property type="term" value="F:phosphorelay sensor kinase activity"/>
    <property type="evidence" value="ECO:0007669"/>
    <property type="project" value="InterPro"/>
</dbReference>